<keyword evidence="4" id="KW-1185">Reference proteome</keyword>
<dbReference type="PANTHER" id="PTHR24092:SF150">
    <property type="entry name" value="PHOSPHOLIPID-TRANSPORTING ATPASE"/>
    <property type="match status" value="1"/>
</dbReference>
<comment type="caution">
    <text evidence="3">The sequence shown here is derived from an EMBL/GenBank/DDBJ whole genome shotgun (WGS) entry which is preliminary data.</text>
</comment>
<dbReference type="GO" id="GO:0006892">
    <property type="term" value="P:post-Golgi vesicle-mediated transport"/>
    <property type="evidence" value="ECO:0007669"/>
    <property type="project" value="TreeGrafter"/>
</dbReference>
<gene>
    <name evidence="3" type="ORF">AMORRO_LOCUS17332</name>
</gene>
<evidence type="ECO:0000259" key="2">
    <source>
        <dbReference type="Pfam" id="PF16209"/>
    </source>
</evidence>
<dbReference type="GO" id="GO:0005802">
    <property type="term" value="C:trans-Golgi network"/>
    <property type="evidence" value="ECO:0007669"/>
    <property type="project" value="TreeGrafter"/>
</dbReference>
<dbReference type="Pfam" id="PF16209">
    <property type="entry name" value="PhoLip_ATPase_N"/>
    <property type="match status" value="1"/>
</dbReference>
<dbReference type="SUPFAM" id="SSF81665">
    <property type="entry name" value="Calcium ATPase, transmembrane domain M"/>
    <property type="match status" value="1"/>
</dbReference>
<dbReference type="GO" id="GO:0140326">
    <property type="term" value="F:ATPase-coupled intramembrane lipid transporter activity"/>
    <property type="evidence" value="ECO:0007669"/>
    <property type="project" value="TreeGrafter"/>
</dbReference>
<dbReference type="EMBL" id="CAJVPV010052892">
    <property type="protein sequence ID" value="CAG8781224.1"/>
    <property type="molecule type" value="Genomic_DNA"/>
</dbReference>
<evidence type="ECO:0000313" key="4">
    <source>
        <dbReference type="Proteomes" id="UP000789342"/>
    </source>
</evidence>
<feature type="domain" description="P-type ATPase N-terminal" evidence="2">
    <location>
        <begin position="36"/>
        <end position="85"/>
    </location>
</feature>
<feature type="non-terminal residue" evidence="3">
    <location>
        <position position="173"/>
    </location>
</feature>
<dbReference type="OrthoDB" id="377733at2759"/>
<evidence type="ECO:0000256" key="1">
    <source>
        <dbReference type="SAM" id="MobiDB-lite"/>
    </source>
</evidence>
<dbReference type="PANTHER" id="PTHR24092">
    <property type="entry name" value="PROBABLE PHOSPHOLIPID-TRANSPORTING ATPASE"/>
    <property type="match status" value="1"/>
</dbReference>
<accession>A0A9N9JH27</accession>
<dbReference type="AlphaFoldDB" id="A0A9N9JH27"/>
<dbReference type="GO" id="GO:0032456">
    <property type="term" value="P:endocytic recycling"/>
    <property type="evidence" value="ECO:0007669"/>
    <property type="project" value="TreeGrafter"/>
</dbReference>
<sequence length="173" mass="19722">PSADAGELQTLMRNSTKSEESSAVDGNPPKGVGRIIHVNDPQRNLQQKFLHNQISTAKYNFFTFLPKFLYEQFSKYANLFFLFTGSIGRLFDMVFKKNLLCPYTQIKDVSPTNQFTTLGTLVVVLVATAFKEIVEDYKRHSSDSEVNKRMCKCLEGYSFAQKEWNEVKVGDIV</sequence>
<dbReference type="GO" id="GO:0005886">
    <property type="term" value="C:plasma membrane"/>
    <property type="evidence" value="ECO:0007669"/>
    <property type="project" value="TreeGrafter"/>
</dbReference>
<dbReference type="InterPro" id="IPR023298">
    <property type="entry name" value="ATPase_P-typ_TM_dom_sf"/>
</dbReference>
<organism evidence="3 4">
    <name type="scientific">Acaulospora morrowiae</name>
    <dbReference type="NCBI Taxonomy" id="94023"/>
    <lineage>
        <taxon>Eukaryota</taxon>
        <taxon>Fungi</taxon>
        <taxon>Fungi incertae sedis</taxon>
        <taxon>Mucoromycota</taxon>
        <taxon>Glomeromycotina</taxon>
        <taxon>Glomeromycetes</taxon>
        <taxon>Diversisporales</taxon>
        <taxon>Acaulosporaceae</taxon>
        <taxon>Acaulospora</taxon>
    </lineage>
</organism>
<dbReference type="Proteomes" id="UP000789342">
    <property type="component" value="Unassembled WGS sequence"/>
</dbReference>
<protein>
    <submittedName>
        <fullName evidence="3">11737_t:CDS:1</fullName>
    </submittedName>
</protein>
<reference evidence="3" key="1">
    <citation type="submission" date="2021-06" db="EMBL/GenBank/DDBJ databases">
        <authorList>
            <person name="Kallberg Y."/>
            <person name="Tangrot J."/>
            <person name="Rosling A."/>
        </authorList>
    </citation>
    <scope>NUCLEOTIDE SEQUENCE</scope>
    <source>
        <strain evidence="3">CL551</strain>
    </source>
</reference>
<name>A0A9N9JH27_9GLOM</name>
<feature type="region of interest" description="Disordered" evidence="1">
    <location>
        <begin position="1"/>
        <end position="30"/>
    </location>
</feature>
<proteinExistence type="predicted"/>
<dbReference type="InterPro" id="IPR032631">
    <property type="entry name" value="P-type_ATPase_N"/>
</dbReference>
<evidence type="ECO:0000313" key="3">
    <source>
        <dbReference type="EMBL" id="CAG8781224.1"/>
    </source>
</evidence>
<feature type="non-terminal residue" evidence="3">
    <location>
        <position position="1"/>
    </location>
</feature>
<dbReference type="GO" id="GO:0045332">
    <property type="term" value="P:phospholipid translocation"/>
    <property type="evidence" value="ECO:0007669"/>
    <property type="project" value="TreeGrafter"/>
</dbReference>